<gene>
    <name evidence="1" type="ORF">FA95DRAFT_1555825</name>
</gene>
<keyword evidence="2" id="KW-1185">Reference proteome</keyword>
<reference evidence="1" key="2">
    <citation type="journal article" date="2022" name="New Phytol.">
        <title>Evolutionary transition to the ectomycorrhizal habit in the genomes of a hyperdiverse lineage of mushroom-forming fungi.</title>
        <authorList>
            <person name="Looney B."/>
            <person name="Miyauchi S."/>
            <person name="Morin E."/>
            <person name="Drula E."/>
            <person name="Courty P.E."/>
            <person name="Kohler A."/>
            <person name="Kuo A."/>
            <person name="LaButti K."/>
            <person name="Pangilinan J."/>
            <person name="Lipzen A."/>
            <person name="Riley R."/>
            <person name="Andreopoulos W."/>
            <person name="He G."/>
            <person name="Johnson J."/>
            <person name="Nolan M."/>
            <person name="Tritt A."/>
            <person name="Barry K.W."/>
            <person name="Grigoriev I.V."/>
            <person name="Nagy L.G."/>
            <person name="Hibbett D."/>
            <person name="Henrissat B."/>
            <person name="Matheny P.B."/>
            <person name="Labbe J."/>
            <person name="Martin F.M."/>
        </authorList>
    </citation>
    <scope>NUCLEOTIDE SEQUENCE</scope>
    <source>
        <strain evidence="1">FP105234-sp</strain>
    </source>
</reference>
<name>A0ACB8S2D8_9AGAM</name>
<accession>A0ACB8S2D8</accession>
<dbReference type="EMBL" id="MU275863">
    <property type="protein sequence ID" value="KAI0050312.1"/>
    <property type="molecule type" value="Genomic_DNA"/>
</dbReference>
<sequence length="281" mass="30853">MLAITFNIDWPQGHYFSPGKTDACPSPLSLVCIQQPAATAATPNVKPNTPQAELDGEPCSCSADKLAGQASSSSMAAPHQCLPKQRGLACCSGPRAPTFDGDALSLYPFFHTFEKLADMRGLPEGERAACMLAYVPPRTRVQWTDPTLVGRSGDAPMSYADLKEQICMFHLGESRPRKYRERKLAALVADFKAASRAKADSERAAYLDAFMEIAGWLWQNGDLCEHSVSEYFRDGICGLREGERAQAVEEAQSRARNVFSESWLEASRPHRGMSTSRCHLC</sequence>
<dbReference type="Proteomes" id="UP000814033">
    <property type="component" value="Unassembled WGS sequence"/>
</dbReference>
<protein>
    <submittedName>
        <fullName evidence="1">Uncharacterized protein</fullName>
    </submittedName>
</protein>
<evidence type="ECO:0000313" key="2">
    <source>
        <dbReference type="Proteomes" id="UP000814033"/>
    </source>
</evidence>
<comment type="caution">
    <text evidence="1">The sequence shown here is derived from an EMBL/GenBank/DDBJ whole genome shotgun (WGS) entry which is preliminary data.</text>
</comment>
<proteinExistence type="predicted"/>
<evidence type="ECO:0000313" key="1">
    <source>
        <dbReference type="EMBL" id="KAI0050312.1"/>
    </source>
</evidence>
<organism evidence="1 2">
    <name type="scientific">Auriscalpium vulgare</name>
    <dbReference type="NCBI Taxonomy" id="40419"/>
    <lineage>
        <taxon>Eukaryota</taxon>
        <taxon>Fungi</taxon>
        <taxon>Dikarya</taxon>
        <taxon>Basidiomycota</taxon>
        <taxon>Agaricomycotina</taxon>
        <taxon>Agaricomycetes</taxon>
        <taxon>Russulales</taxon>
        <taxon>Auriscalpiaceae</taxon>
        <taxon>Auriscalpium</taxon>
    </lineage>
</organism>
<reference evidence="1" key="1">
    <citation type="submission" date="2021-02" db="EMBL/GenBank/DDBJ databases">
        <authorList>
            <consortium name="DOE Joint Genome Institute"/>
            <person name="Ahrendt S."/>
            <person name="Looney B.P."/>
            <person name="Miyauchi S."/>
            <person name="Morin E."/>
            <person name="Drula E."/>
            <person name="Courty P.E."/>
            <person name="Chicoki N."/>
            <person name="Fauchery L."/>
            <person name="Kohler A."/>
            <person name="Kuo A."/>
            <person name="Labutti K."/>
            <person name="Pangilinan J."/>
            <person name="Lipzen A."/>
            <person name="Riley R."/>
            <person name="Andreopoulos W."/>
            <person name="He G."/>
            <person name="Johnson J."/>
            <person name="Barry K.W."/>
            <person name="Grigoriev I.V."/>
            <person name="Nagy L."/>
            <person name="Hibbett D."/>
            <person name="Henrissat B."/>
            <person name="Matheny P.B."/>
            <person name="Labbe J."/>
            <person name="Martin F."/>
        </authorList>
    </citation>
    <scope>NUCLEOTIDE SEQUENCE</scope>
    <source>
        <strain evidence="1">FP105234-sp</strain>
    </source>
</reference>